<protein>
    <recommendedName>
        <fullName evidence="3">CRISPR system Cascade subunit CasB</fullName>
    </recommendedName>
</protein>
<dbReference type="NCBIfam" id="TIGR02548">
    <property type="entry name" value="casB_cse2"/>
    <property type="match status" value="1"/>
</dbReference>
<proteinExistence type="predicted"/>
<gene>
    <name evidence="1" type="ORF">GCM10010961_33700</name>
</gene>
<dbReference type="EMBL" id="BNAP01000021">
    <property type="protein sequence ID" value="GHG98409.1"/>
    <property type="molecule type" value="Genomic_DNA"/>
</dbReference>
<accession>A0A8J3H8E9</accession>
<comment type="caution">
    <text evidence="1">The sequence shown here is derived from an EMBL/GenBank/DDBJ whole genome shotgun (WGS) entry which is preliminary data.</text>
</comment>
<evidence type="ECO:0008006" key="3">
    <source>
        <dbReference type="Google" id="ProtNLM"/>
    </source>
</evidence>
<dbReference type="Proteomes" id="UP000611500">
    <property type="component" value="Unassembled WGS sequence"/>
</dbReference>
<dbReference type="InterPro" id="IPR013382">
    <property type="entry name" value="CRISPR-assoc_prot_Cse2"/>
</dbReference>
<keyword evidence="2" id="KW-1185">Reference proteome</keyword>
<dbReference type="Gene3D" id="1.10.520.40">
    <property type="entry name" value="CRISPR-associated protein Cse2"/>
    <property type="match status" value="1"/>
</dbReference>
<sequence>MSEDHKSFGQTVLGWWRVHIGARDSAQARALAARLRRAGPVEALSERAVQDLAQQIHAGPRQAEALARLVRLLAEIREHDSAPLARRLGDGVLSELRFQRLMRAEGEERDALLRRAIAMADRRCNVAALATDLWRWDDATRIRWCFHYFGAEAPSDAVKETTE</sequence>
<evidence type="ECO:0000313" key="2">
    <source>
        <dbReference type="Proteomes" id="UP000611500"/>
    </source>
</evidence>
<reference evidence="1" key="2">
    <citation type="submission" date="2020-09" db="EMBL/GenBank/DDBJ databases">
        <authorList>
            <person name="Sun Q."/>
            <person name="Zhou Y."/>
        </authorList>
    </citation>
    <scope>NUCLEOTIDE SEQUENCE</scope>
    <source>
        <strain evidence="1">CGMCC 1.7081</strain>
    </source>
</reference>
<name>A0A8J3H8E9_9RHOB</name>
<organism evidence="1 2">
    <name type="scientific">Pseudodonghicola xiamenensis</name>
    <dbReference type="NCBI Taxonomy" id="337702"/>
    <lineage>
        <taxon>Bacteria</taxon>
        <taxon>Pseudomonadati</taxon>
        <taxon>Pseudomonadota</taxon>
        <taxon>Alphaproteobacteria</taxon>
        <taxon>Rhodobacterales</taxon>
        <taxon>Paracoccaceae</taxon>
        <taxon>Pseudodonghicola</taxon>
    </lineage>
</organism>
<dbReference type="AlphaFoldDB" id="A0A8J3H8E9"/>
<dbReference type="RefSeq" id="WP_028095715.1">
    <property type="nucleotide sequence ID" value="NZ_BNAP01000021.1"/>
</dbReference>
<reference evidence="1" key="1">
    <citation type="journal article" date="2014" name="Int. J. Syst. Evol. Microbiol.">
        <title>Complete genome sequence of Corynebacterium casei LMG S-19264T (=DSM 44701T), isolated from a smear-ripened cheese.</title>
        <authorList>
            <consortium name="US DOE Joint Genome Institute (JGI-PGF)"/>
            <person name="Walter F."/>
            <person name="Albersmeier A."/>
            <person name="Kalinowski J."/>
            <person name="Ruckert C."/>
        </authorList>
    </citation>
    <scope>NUCLEOTIDE SEQUENCE</scope>
    <source>
        <strain evidence="1">CGMCC 1.7081</strain>
    </source>
</reference>
<dbReference type="InterPro" id="IPR038287">
    <property type="entry name" value="Cse2_sf"/>
</dbReference>
<evidence type="ECO:0000313" key="1">
    <source>
        <dbReference type="EMBL" id="GHG98409.1"/>
    </source>
</evidence>